<dbReference type="STRING" id="295068.MAQ5080_02148"/>
<organism evidence="6 7">
    <name type="scientific">Marinomonas aquimarina</name>
    <dbReference type="NCBI Taxonomy" id="295068"/>
    <lineage>
        <taxon>Bacteria</taxon>
        <taxon>Pseudomonadati</taxon>
        <taxon>Pseudomonadota</taxon>
        <taxon>Gammaproteobacteria</taxon>
        <taxon>Oceanospirillales</taxon>
        <taxon>Oceanospirillaceae</taxon>
        <taxon>Marinomonas</taxon>
    </lineage>
</organism>
<accession>A0A1A8TIQ4</accession>
<dbReference type="FunFam" id="1.10.10.10:FF:000028">
    <property type="entry name" value="Fumarate/nitrate reduction transcriptional regulator Fnr"/>
    <property type="match status" value="1"/>
</dbReference>
<dbReference type="FunFam" id="2.60.120.10:FF:000004">
    <property type="entry name" value="Fumarate/nitrate reduction transcriptional regulator Fnr"/>
    <property type="match status" value="1"/>
</dbReference>
<dbReference type="PROSITE" id="PS51063">
    <property type="entry name" value="HTH_CRP_2"/>
    <property type="match status" value="1"/>
</dbReference>
<dbReference type="CDD" id="cd00038">
    <property type="entry name" value="CAP_ED"/>
    <property type="match status" value="1"/>
</dbReference>
<dbReference type="EMBL" id="FLOC01000011">
    <property type="protein sequence ID" value="SBS32043.1"/>
    <property type="molecule type" value="Genomic_DNA"/>
</dbReference>
<feature type="domain" description="HTH crp-type" evidence="5">
    <location>
        <begin position="162"/>
        <end position="235"/>
    </location>
</feature>
<name>A0A1A8TIQ4_9GAMM</name>
<dbReference type="Pfam" id="PF00027">
    <property type="entry name" value="cNMP_binding"/>
    <property type="match status" value="1"/>
</dbReference>
<dbReference type="InterPro" id="IPR036390">
    <property type="entry name" value="WH_DNA-bd_sf"/>
</dbReference>
<dbReference type="InterPro" id="IPR018490">
    <property type="entry name" value="cNMP-bd_dom_sf"/>
</dbReference>
<dbReference type="GO" id="GO:0003700">
    <property type="term" value="F:DNA-binding transcription factor activity"/>
    <property type="evidence" value="ECO:0007669"/>
    <property type="project" value="InterPro"/>
</dbReference>
<proteinExistence type="predicted"/>
<gene>
    <name evidence="6" type="primary">anr</name>
    <name evidence="6" type="ORF">MAQ5080_02148</name>
</gene>
<dbReference type="PROSITE" id="PS00042">
    <property type="entry name" value="HTH_CRP_1"/>
    <property type="match status" value="1"/>
</dbReference>
<dbReference type="SMART" id="SM00100">
    <property type="entry name" value="cNMP"/>
    <property type="match status" value="1"/>
</dbReference>
<evidence type="ECO:0000256" key="1">
    <source>
        <dbReference type="ARBA" id="ARBA00023015"/>
    </source>
</evidence>
<evidence type="ECO:0000259" key="4">
    <source>
        <dbReference type="PROSITE" id="PS50042"/>
    </source>
</evidence>
<dbReference type="InterPro" id="IPR000595">
    <property type="entry name" value="cNMP-bd_dom"/>
</dbReference>
<dbReference type="OrthoDB" id="7643467at2"/>
<dbReference type="PANTHER" id="PTHR24567:SF75">
    <property type="entry name" value="FUMARATE AND NITRATE REDUCTION REGULATORY PROTEIN"/>
    <property type="match status" value="1"/>
</dbReference>
<feature type="domain" description="Cyclic nucleotide-binding" evidence="4">
    <location>
        <begin position="28"/>
        <end position="111"/>
    </location>
</feature>
<keyword evidence="2" id="KW-0238">DNA-binding</keyword>
<dbReference type="InterPro" id="IPR014710">
    <property type="entry name" value="RmlC-like_jellyroll"/>
</dbReference>
<keyword evidence="7" id="KW-1185">Reference proteome</keyword>
<keyword evidence="1" id="KW-0805">Transcription regulation</keyword>
<dbReference type="Gene3D" id="2.60.120.10">
    <property type="entry name" value="Jelly Rolls"/>
    <property type="match status" value="1"/>
</dbReference>
<protein>
    <submittedName>
        <fullName evidence="6">Transcriptional activator protein Anr</fullName>
    </submittedName>
</protein>
<dbReference type="Proteomes" id="UP000092627">
    <property type="component" value="Unassembled WGS sequence"/>
</dbReference>
<dbReference type="GO" id="GO:0005829">
    <property type="term" value="C:cytosol"/>
    <property type="evidence" value="ECO:0007669"/>
    <property type="project" value="TreeGrafter"/>
</dbReference>
<dbReference type="SUPFAM" id="SSF51206">
    <property type="entry name" value="cAMP-binding domain-like"/>
    <property type="match status" value="1"/>
</dbReference>
<dbReference type="PANTHER" id="PTHR24567">
    <property type="entry name" value="CRP FAMILY TRANSCRIPTIONAL REGULATORY PROTEIN"/>
    <property type="match status" value="1"/>
</dbReference>
<dbReference type="PROSITE" id="PS50042">
    <property type="entry name" value="CNMP_BINDING_3"/>
    <property type="match status" value="1"/>
</dbReference>
<dbReference type="PRINTS" id="PR00034">
    <property type="entry name" value="HTHCRP"/>
</dbReference>
<sequence>MAISNSNNRFSSKLTSQCQNCSLSALCLPIALADEDVNRLDQIIERKRPLKKGEILFHQGEEFDSVFAVRTGTLKTYNITNSGEEQITGFYCPSELVGLSGIDENHYPVSAKALETTTVCEIPFAHLEQLSSQIPSLKHQLFRLMSRKICDDQQMMVLLGKKNADEKVASFLLNLSHRFKKRGYSATAFRLSMSRGEIGNYLGLAVETVSRVMTRFQKNGLIDVDGKEISIINLPEMEKLVGSAGECATIEHV</sequence>
<keyword evidence="3" id="KW-0804">Transcription</keyword>
<evidence type="ECO:0000256" key="2">
    <source>
        <dbReference type="ARBA" id="ARBA00023125"/>
    </source>
</evidence>
<dbReference type="InterPro" id="IPR050397">
    <property type="entry name" value="Env_Response_Regulators"/>
</dbReference>
<dbReference type="InterPro" id="IPR036388">
    <property type="entry name" value="WH-like_DNA-bd_sf"/>
</dbReference>
<dbReference type="Pfam" id="PF13545">
    <property type="entry name" value="HTH_Crp_2"/>
    <property type="match status" value="1"/>
</dbReference>
<dbReference type="InterPro" id="IPR018335">
    <property type="entry name" value="Tscrpt_reg_HTH_Crp-type_CS"/>
</dbReference>
<evidence type="ECO:0000313" key="7">
    <source>
        <dbReference type="Proteomes" id="UP000092627"/>
    </source>
</evidence>
<evidence type="ECO:0000259" key="5">
    <source>
        <dbReference type="PROSITE" id="PS51063"/>
    </source>
</evidence>
<dbReference type="InterPro" id="IPR012318">
    <property type="entry name" value="HTH_CRP"/>
</dbReference>
<dbReference type="RefSeq" id="WP_067209775.1">
    <property type="nucleotide sequence ID" value="NZ_FLOC01000011.1"/>
</dbReference>
<dbReference type="AlphaFoldDB" id="A0A1A8TIQ4"/>
<dbReference type="CDD" id="cd00092">
    <property type="entry name" value="HTH_CRP"/>
    <property type="match status" value="1"/>
</dbReference>
<dbReference type="GO" id="GO:0003677">
    <property type="term" value="F:DNA binding"/>
    <property type="evidence" value="ECO:0007669"/>
    <property type="project" value="UniProtKB-KW"/>
</dbReference>
<dbReference type="SUPFAM" id="SSF46785">
    <property type="entry name" value="Winged helix' DNA-binding domain"/>
    <property type="match status" value="1"/>
</dbReference>
<dbReference type="SMART" id="SM00419">
    <property type="entry name" value="HTH_CRP"/>
    <property type="match status" value="1"/>
</dbReference>
<evidence type="ECO:0000313" key="6">
    <source>
        <dbReference type="EMBL" id="SBS32043.1"/>
    </source>
</evidence>
<dbReference type="Gene3D" id="1.10.10.10">
    <property type="entry name" value="Winged helix-like DNA-binding domain superfamily/Winged helix DNA-binding domain"/>
    <property type="match status" value="1"/>
</dbReference>
<evidence type="ECO:0000256" key="3">
    <source>
        <dbReference type="ARBA" id="ARBA00023163"/>
    </source>
</evidence>
<reference evidence="6 7" key="1">
    <citation type="submission" date="2016-06" db="EMBL/GenBank/DDBJ databases">
        <authorList>
            <person name="Kjaerup R.B."/>
            <person name="Dalgaard T.S."/>
            <person name="Juul-Madsen H.R."/>
        </authorList>
    </citation>
    <scope>NUCLEOTIDE SEQUENCE [LARGE SCALE GENOMIC DNA]</scope>
    <source>
        <strain evidence="6 7">CECT 5080</strain>
    </source>
</reference>
<dbReference type="NCBIfam" id="NF008365">
    <property type="entry name" value="PRK11161.1"/>
    <property type="match status" value="1"/>
</dbReference>